<dbReference type="EMBL" id="CARXXK010000971">
    <property type="protein sequence ID" value="CAI6371423.1"/>
    <property type="molecule type" value="Genomic_DNA"/>
</dbReference>
<dbReference type="PANTHER" id="PTHR46903">
    <property type="entry name" value="C2H2-TYPE DOMAIN-CONTAINING PROTEIN"/>
    <property type="match status" value="1"/>
</dbReference>
<protein>
    <recommendedName>
        <fullName evidence="3">Gag-pol polyprotein</fullName>
    </recommendedName>
</protein>
<evidence type="ECO:0000313" key="2">
    <source>
        <dbReference type="Proteomes" id="UP001160148"/>
    </source>
</evidence>
<keyword evidence="2" id="KW-1185">Reference proteome</keyword>
<comment type="caution">
    <text evidence="1">The sequence shown here is derived from an EMBL/GenBank/DDBJ whole genome shotgun (WGS) entry which is preliminary data.</text>
</comment>
<proteinExistence type="predicted"/>
<dbReference type="Proteomes" id="UP001160148">
    <property type="component" value="Unassembled WGS sequence"/>
</dbReference>
<reference evidence="1 2" key="1">
    <citation type="submission" date="2023-01" db="EMBL/GenBank/DDBJ databases">
        <authorList>
            <person name="Whitehead M."/>
        </authorList>
    </citation>
    <scope>NUCLEOTIDE SEQUENCE [LARGE SCALE GENOMIC DNA]</scope>
</reference>
<dbReference type="PANTHER" id="PTHR46903:SF2">
    <property type="entry name" value="ASPARTIC PUTATIVE DOMAIN-CONTAINING PROTEIN-RELATED"/>
    <property type="match status" value="1"/>
</dbReference>
<gene>
    <name evidence="1" type="ORF">MEUPH1_LOCUS25424</name>
</gene>
<organism evidence="1 2">
    <name type="scientific">Macrosiphum euphorbiae</name>
    <name type="common">potato aphid</name>
    <dbReference type="NCBI Taxonomy" id="13131"/>
    <lineage>
        <taxon>Eukaryota</taxon>
        <taxon>Metazoa</taxon>
        <taxon>Ecdysozoa</taxon>
        <taxon>Arthropoda</taxon>
        <taxon>Hexapoda</taxon>
        <taxon>Insecta</taxon>
        <taxon>Pterygota</taxon>
        <taxon>Neoptera</taxon>
        <taxon>Paraneoptera</taxon>
        <taxon>Hemiptera</taxon>
        <taxon>Sternorrhyncha</taxon>
        <taxon>Aphidomorpha</taxon>
        <taxon>Aphidoidea</taxon>
        <taxon>Aphididae</taxon>
        <taxon>Macrosiphini</taxon>
        <taxon>Macrosiphum</taxon>
    </lineage>
</organism>
<name>A0AAV0XSU1_9HEMI</name>
<evidence type="ECO:0008006" key="3">
    <source>
        <dbReference type="Google" id="ProtNLM"/>
    </source>
</evidence>
<evidence type="ECO:0000313" key="1">
    <source>
        <dbReference type="EMBL" id="CAI6371423.1"/>
    </source>
</evidence>
<accession>A0AAV0XSU1</accession>
<dbReference type="AlphaFoldDB" id="A0AAV0XSU1"/>
<dbReference type="InterPro" id="IPR005312">
    <property type="entry name" value="DUF1759"/>
</dbReference>
<dbReference type="Pfam" id="PF03564">
    <property type="entry name" value="DUF1759"/>
    <property type="match status" value="1"/>
</dbReference>
<sequence length="315" mass="36482">MAKVAKTQIQSMITALNDINIFVRDYTTEHNTKTKLMVQLEEISTMADKFEDCQAIVEEEDQTKSQKEWIEERSFFRKLLRGVKVSLLELIEKYEATSNSVTAPSYSEISRSKKFNMLRLPTLKTPSFNGDWQQWTAFIDDFNTMFHNNEDVPIILKFHYLKTCVEGPAREVIQNFKTTEENYQVAYDVLKLRYENKSAIIQSHMRSLLNTPKVMSASASELQRLHYHISSNINALTAFQQPVDQWDAWLVTLMCTRLDSVTVAEWQLKQDTKELPKYKDLELFLSNRITAYEAGDIAMISCSDDANKTNVTNKP</sequence>